<keyword evidence="3" id="KW-1185">Reference proteome</keyword>
<feature type="compositionally biased region" description="Basic and acidic residues" evidence="1">
    <location>
        <begin position="27"/>
        <end position="40"/>
    </location>
</feature>
<feature type="region of interest" description="Disordered" evidence="1">
    <location>
        <begin position="27"/>
        <end position="49"/>
    </location>
</feature>
<dbReference type="AlphaFoldDB" id="A0A154P9D5"/>
<proteinExistence type="predicted"/>
<sequence>MRSRAYYDQEGKNLLKLESRSTVTTRIENHDYSQKQESTLRPEQFSIDY</sequence>
<evidence type="ECO:0000313" key="3">
    <source>
        <dbReference type="Proteomes" id="UP000076502"/>
    </source>
</evidence>
<protein>
    <submittedName>
        <fullName evidence="2">Uncharacterized protein</fullName>
    </submittedName>
</protein>
<dbReference type="EMBL" id="KQ434849">
    <property type="protein sequence ID" value="KZC08515.1"/>
    <property type="molecule type" value="Genomic_DNA"/>
</dbReference>
<gene>
    <name evidence="2" type="ORF">WN55_10833</name>
</gene>
<dbReference type="Proteomes" id="UP000076502">
    <property type="component" value="Unassembled WGS sequence"/>
</dbReference>
<evidence type="ECO:0000313" key="2">
    <source>
        <dbReference type="EMBL" id="KZC08515.1"/>
    </source>
</evidence>
<evidence type="ECO:0000256" key="1">
    <source>
        <dbReference type="SAM" id="MobiDB-lite"/>
    </source>
</evidence>
<organism evidence="2 3">
    <name type="scientific">Dufourea novaeangliae</name>
    <name type="common">Sweat bee</name>
    <dbReference type="NCBI Taxonomy" id="178035"/>
    <lineage>
        <taxon>Eukaryota</taxon>
        <taxon>Metazoa</taxon>
        <taxon>Ecdysozoa</taxon>
        <taxon>Arthropoda</taxon>
        <taxon>Hexapoda</taxon>
        <taxon>Insecta</taxon>
        <taxon>Pterygota</taxon>
        <taxon>Neoptera</taxon>
        <taxon>Endopterygota</taxon>
        <taxon>Hymenoptera</taxon>
        <taxon>Apocrita</taxon>
        <taxon>Aculeata</taxon>
        <taxon>Apoidea</taxon>
        <taxon>Anthophila</taxon>
        <taxon>Halictidae</taxon>
        <taxon>Rophitinae</taxon>
        <taxon>Dufourea</taxon>
    </lineage>
</organism>
<accession>A0A154P9D5</accession>
<reference evidence="2 3" key="1">
    <citation type="submission" date="2015-07" db="EMBL/GenBank/DDBJ databases">
        <title>The genome of Dufourea novaeangliae.</title>
        <authorList>
            <person name="Pan H."/>
            <person name="Kapheim K."/>
        </authorList>
    </citation>
    <scope>NUCLEOTIDE SEQUENCE [LARGE SCALE GENOMIC DNA]</scope>
    <source>
        <strain evidence="2">0120121106</strain>
        <tissue evidence="2">Whole body</tissue>
    </source>
</reference>
<name>A0A154P9D5_DUFNO</name>